<dbReference type="Proteomes" id="UP000254817">
    <property type="component" value="Unassembled WGS sequence"/>
</dbReference>
<protein>
    <submittedName>
        <fullName evidence="2">Uncharacterized protein</fullName>
    </submittedName>
</protein>
<name>A0A376MNZ6_ECOLX</name>
<gene>
    <name evidence="2" type="ORF">NCTC11112_02648</name>
</gene>
<reference evidence="2 3" key="1">
    <citation type="submission" date="2018-06" db="EMBL/GenBank/DDBJ databases">
        <authorList>
            <consortium name="Pathogen Informatics"/>
            <person name="Doyle S."/>
        </authorList>
    </citation>
    <scope>NUCLEOTIDE SEQUENCE [LARGE SCALE GENOMIC DNA]</scope>
    <source>
        <strain evidence="2 3">NCTC11112</strain>
    </source>
</reference>
<feature type="region of interest" description="Disordered" evidence="1">
    <location>
        <begin position="1"/>
        <end position="26"/>
    </location>
</feature>
<accession>A0A376MNZ6</accession>
<sequence>MKCVHLHGNSDRTARRAAVKPVTNPADTPADIVRCRSTGDNAGGVSVIQTPGAVMPHSVTARRYADDISGTSWLHSSLSTDFPGHHHIHGAVNHLTVIKHHGRVFLHAQRLGMCHIAVMTASFRLHRLPFGRLHTYPDHRFSLTRISRQQAQKRL</sequence>
<evidence type="ECO:0000313" key="2">
    <source>
        <dbReference type="EMBL" id="STG52156.1"/>
    </source>
</evidence>
<organism evidence="2 3">
    <name type="scientific">Escherichia coli</name>
    <dbReference type="NCBI Taxonomy" id="562"/>
    <lineage>
        <taxon>Bacteria</taxon>
        <taxon>Pseudomonadati</taxon>
        <taxon>Pseudomonadota</taxon>
        <taxon>Gammaproteobacteria</taxon>
        <taxon>Enterobacterales</taxon>
        <taxon>Enterobacteriaceae</taxon>
        <taxon>Escherichia</taxon>
    </lineage>
</organism>
<dbReference type="AlphaFoldDB" id="A0A376MNZ6"/>
<dbReference type="EMBL" id="UGAW01000001">
    <property type="protein sequence ID" value="STG52156.1"/>
    <property type="molecule type" value="Genomic_DNA"/>
</dbReference>
<evidence type="ECO:0000313" key="3">
    <source>
        <dbReference type="Proteomes" id="UP000254817"/>
    </source>
</evidence>
<evidence type="ECO:0000256" key="1">
    <source>
        <dbReference type="SAM" id="MobiDB-lite"/>
    </source>
</evidence>
<proteinExistence type="predicted"/>